<reference evidence="1" key="2">
    <citation type="submission" date="2011-04" db="EMBL/GenBank/DDBJ databases">
        <authorList>
            <person name="Genoscope - CEA"/>
        </authorList>
    </citation>
    <scope>NUCLEOTIDE SEQUENCE</scope>
    <source>
        <strain evidence="1">R229</strain>
    </source>
</reference>
<dbReference type="EMBL" id="FR854066">
    <property type="protein sequence ID" value="CCA80358.1"/>
    <property type="molecule type" value="Genomic_DNA"/>
</dbReference>
<evidence type="ECO:0000313" key="1">
    <source>
        <dbReference type="EMBL" id="CCA80358.1"/>
    </source>
</evidence>
<proteinExistence type="predicted"/>
<gene>
    <name evidence="1" type="ORF">BDB_100037</name>
</gene>
<accession>G2ZMU5</accession>
<organism evidence="1">
    <name type="scientific">blood disease bacterium R229</name>
    <dbReference type="NCBI Taxonomy" id="741978"/>
    <lineage>
        <taxon>Bacteria</taxon>
        <taxon>Pseudomonadati</taxon>
        <taxon>Pseudomonadota</taxon>
        <taxon>Betaproteobacteria</taxon>
        <taxon>Burkholderiales</taxon>
        <taxon>Burkholderiaceae</taxon>
        <taxon>Ralstonia</taxon>
        <taxon>Ralstonia solanacearum species complex</taxon>
    </lineage>
</organism>
<name>G2ZMU5_9RALS</name>
<sequence length="82" mass="9706">MRKERISSGRLLFALGLITLVTTAYAIWTHDSPVPYGDQWDGTISFHLRVRQNPWQAFFKQHNEHRLTFSRRLFFADIRSQA</sequence>
<protein>
    <submittedName>
        <fullName evidence="1">Uncharacterized protein</fullName>
    </submittedName>
</protein>
<reference evidence="1" key="1">
    <citation type="journal article" date="2011" name="PLoS ONE">
        <title>Ralstonia syzygii, the Blood Disease Bacterium and some Asian R. solanacearum strains form a single genomic species despite divergent lifestyles.</title>
        <authorList>
            <person name="Remenant B."/>
            <person name="de Cambiaire J.C."/>
            <person name="Cellier G."/>
            <person name="Jacobs J.M."/>
            <person name="Mangenot S."/>
            <person name="Barbe V."/>
            <person name="Lajus A."/>
            <person name="Vallenet D."/>
            <person name="Medigue C."/>
            <person name="Fegan M."/>
            <person name="Allen C."/>
            <person name="Prior P."/>
        </authorList>
    </citation>
    <scope>NUCLEOTIDE SEQUENCE</scope>
    <source>
        <strain evidence="1">R229</strain>
    </source>
</reference>
<dbReference type="AlphaFoldDB" id="G2ZMU5"/>